<dbReference type="AlphaFoldDB" id="A0A382XDR7"/>
<gene>
    <name evidence="2" type="ORF">METZ01_LOCUS421372</name>
</gene>
<evidence type="ECO:0000256" key="1">
    <source>
        <dbReference type="SAM" id="MobiDB-lite"/>
    </source>
</evidence>
<feature type="compositionally biased region" description="Basic and acidic residues" evidence="1">
    <location>
        <begin position="25"/>
        <end position="41"/>
    </location>
</feature>
<reference evidence="2" key="1">
    <citation type="submission" date="2018-05" db="EMBL/GenBank/DDBJ databases">
        <authorList>
            <person name="Lanie J.A."/>
            <person name="Ng W.-L."/>
            <person name="Kazmierczak K.M."/>
            <person name="Andrzejewski T.M."/>
            <person name="Davidsen T.M."/>
            <person name="Wayne K.J."/>
            <person name="Tettelin H."/>
            <person name="Glass J.I."/>
            <person name="Rusch D."/>
            <person name="Podicherti R."/>
            <person name="Tsui H.-C.T."/>
            <person name="Winkler M.E."/>
        </authorList>
    </citation>
    <scope>NUCLEOTIDE SEQUENCE</scope>
</reference>
<feature type="non-terminal residue" evidence="2">
    <location>
        <position position="1"/>
    </location>
</feature>
<dbReference type="EMBL" id="UINC01166517">
    <property type="protein sequence ID" value="SVD68518.1"/>
    <property type="molecule type" value="Genomic_DNA"/>
</dbReference>
<name>A0A382XDR7_9ZZZZ</name>
<evidence type="ECO:0000313" key="2">
    <source>
        <dbReference type="EMBL" id="SVD68518.1"/>
    </source>
</evidence>
<sequence length="150" mass="17094">KNGSIERIVHQEKDSNRLSDTGNSEGRERNGMEWNEKEGKDGSSSSFDINSFITDYPNLDVNKSYDKYKSYHKDQSEEGFRAWLDKDQANGFNKKEVVFRPCKTGGFIAYCSKCGNKQFPKDKWAINDGAQCHAHRGEDFVLDNPKATDP</sequence>
<feature type="region of interest" description="Disordered" evidence="1">
    <location>
        <begin position="1"/>
        <end position="47"/>
    </location>
</feature>
<accession>A0A382XDR7</accession>
<organism evidence="2">
    <name type="scientific">marine metagenome</name>
    <dbReference type="NCBI Taxonomy" id="408172"/>
    <lineage>
        <taxon>unclassified sequences</taxon>
        <taxon>metagenomes</taxon>
        <taxon>ecological metagenomes</taxon>
    </lineage>
</organism>
<protein>
    <submittedName>
        <fullName evidence="2">Uncharacterized protein</fullName>
    </submittedName>
</protein>
<feature type="compositionally biased region" description="Basic and acidic residues" evidence="1">
    <location>
        <begin position="7"/>
        <end position="17"/>
    </location>
</feature>
<proteinExistence type="predicted"/>